<keyword evidence="3" id="KW-1185">Reference proteome</keyword>
<evidence type="ECO:0000256" key="1">
    <source>
        <dbReference type="SAM" id="Phobius"/>
    </source>
</evidence>
<gene>
    <name evidence="2" type="ORF">ODALV1_LOCUS11264</name>
</gene>
<keyword evidence="1" id="KW-0812">Transmembrane</keyword>
<comment type="caution">
    <text evidence="2">The sequence shown here is derived from an EMBL/GenBank/DDBJ whole genome shotgun (WGS) entry which is preliminary data.</text>
</comment>
<accession>A0ABP1QGT4</accession>
<organism evidence="2 3">
    <name type="scientific">Orchesella dallaii</name>
    <dbReference type="NCBI Taxonomy" id="48710"/>
    <lineage>
        <taxon>Eukaryota</taxon>
        <taxon>Metazoa</taxon>
        <taxon>Ecdysozoa</taxon>
        <taxon>Arthropoda</taxon>
        <taxon>Hexapoda</taxon>
        <taxon>Collembola</taxon>
        <taxon>Entomobryomorpha</taxon>
        <taxon>Entomobryoidea</taxon>
        <taxon>Orchesellidae</taxon>
        <taxon>Orchesellinae</taxon>
        <taxon>Orchesella</taxon>
    </lineage>
</organism>
<sequence length="150" mass="16709">MHLTFVNSEGLEYSALSLVESERMTRNQEQEDSETESEFLVVDENSPLLLALDPPGTRTSKRRWKKKQSLASLLNFKIKRVTKGLPWIIIVTAFGMAAMVLIGFSTMFQDNTLVSNVTIVPLEDSTISTSRGLALQLEQHYGNSTNSSLA</sequence>
<protein>
    <submittedName>
        <fullName evidence="2">Uncharacterized protein</fullName>
    </submittedName>
</protein>
<name>A0ABP1QGT4_9HEXA</name>
<dbReference type="Proteomes" id="UP001642540">
    <property type="component" value="Unassembled WGS sequence"/>
</dbReference>
<evidence type="ECO:0000313" key="2">
    <source>
        <dbReference type="EMBL" id="CAL8102831.1"/>
    </source>
</evidence>
<dbReference type="EMBL" id="CAXLJM020000034">
    <property type="protein sequence ID" value="CAL8102831.1"/>
    <property type="molecule type" value="Genomic_DNA"/>
</dbReference>
<reference evidence="2 3" key="1">
    <citation type="submission" date="2024-08" db="EMBL/GenBank/DDBJ databases">
        <authorList>
            <person name="Cucini C."/>
            <person name="Frati F."/>
        </authorList>
    </citation>
    <scope>NUCLEOTIDE SEQUENCE [LARGE SCALE GENOMIC DNA]</scope>
</reference>
<keyword evidence="1" id="KW-1133">Transmembrane helix</keyword>
<evidence type="ECO:0000313" key="3">
    <source>
        <dbReference type="Proteomes" id="UP001642540"/>
    </source>
</evidence>
<feature type="transmembrane region" description="Helical" evidence="1">
    <location>
        <begin position="85"/>
        <end position="108"/>
    </location>
</feature>
<proteinExistence type="predicted"/>
<keyword evidence="1" id="KW-0472">Membrane</keyword>